<protein>
    <recommendedName>
        <fullName evidence="3">Lysozyme inhibitor LprI N-terminal domain-containing protein</fullName>
    </recommendedName>
</protein>
<reference evidence="1 2" key="1">
    <citation type="submission" date="2015-09" db="EMBL/GenBank/DDBJ databases">
        <title>Genome announcement of multiple Pseudomonas syringae strains.</title>
        <authorList>
            <person name="Thakur S."/>
            <person name="Wang P.W."/>
            <person name="Gong Y."/>
            <person name="Weir B.S."/>
            <person name="Guttman D.S."/>
        </authorList>
    </citation>
    <scope>NUCLEOTIDE SEQUENCE [LARGE SCALE GENOMIC DNA]</scope>
    <source>
        <strain evidence="1 2">ICMP9623</strain>
    </source>
</reference>
<evidence type="ECO:0008006" key="3">
    <source>
        <dbReference type="Google" id="ProtNLM"/>
    </source>
</evidence>
<proteinExistence type="predicted"/>
<gene>
    <name evidence="1" type="ORF">ALO67_03492</name>
</gene>
<dbReference type="AlphaFoldDB" id="A0AB34UH06"/>
<accession>A0AB34UH06</accession>
<evidence type="ECO:0000313" key="2">
    <source>
        <dbReference type="Proteomes" id="UP000050545"/>
    </source>
</evidence>
<comment type="caution">
    <text evidence="1">The sequence shown here is derived from an EMBL/GenBank/DDBJ whole genome shotgun (WGS) entry which is preliminary data.</text>
</comment>
<dbReference type="RefSeq" id="WP_057403938.1">
    <property type="nucleotide sequence ID" value="NZ_LJQN01000003.1"/>
</dbReference>
<name>A0AB34UH06_PSEA0</name>
<evidence type="ECO:0000313" key="1">
    <source>
        <dbReference type="EMBL" id="KPX59441.1"/>
    </source>
</evidence>
<dbReference type="Proteomes" id="UP000050545">
    <property type="component" value="Unassembled WGS sequence"/>
</dbReference>
<dbReference type="EMBL" id="LJQN01000003">
    <property type="protein sequence ID" value="KPX59441.1"/>
    <property type="molecule type" value="Genomic_DNA"/>
</dbReference>
<sequence length="204" mass="22253">MLTSLGIKCEQAKVTSSTLIDGIGSRCRSNNEQAATDFISQSQRFSNSTGVVFLIRRKALYCVDQYRNRQTGEKKIGLCVTSALFLAFTLHANAGADDIPPGYSDFGFAERCDDESAKLTTLEDIACSRASLRAQETKMLNLVDDVRAETKGVDGETGKALDPMGAQQKKWRDALARTCKDAVCLSVAYAARIAAIHKEWSEAL</sequence>
<organism evidence="1 2">
    <name type="scientific">Pseudomonas amygdali pv. hibisci</name>
    <dbReference type="NCBI Taxonomy" id="251723"/>
    <lineage>
        <taxon>Bacteria</taxon>
        <taxon>Pseudomonadati</taxon>
        <taxon>Pseudomonadota</taxon>
        <taxon>Gammaproteobacteria</taxon>
        <taxon>Pseudomonadales</taxon>
        <taxon>Pseudomonadaceae</taxon>
        <taxon>Pseudomonas</taxon>
        <taxon>Pseudomonas amygdali</taxon>
    </lineage>
</organism>